<dbReference type="EMBL" id="CM046390">
    <property type="protein sequence ID" value="KAI8562680.1"/>
    <property type="molecule type" value="Genomic_DNA"/>
</dbReference>
<accession>A0ACC0PB78</accession>
<proteinExistence type="predicted"/>
<dbReference type="Proteomes" id="UP001062846">
    <property type="component" value="Chromosome 3"/>
</dbReference>
<organism evidence="1 2">
    <name type="scientific">Rhododendron molle</name>
    <name type="common">Chinese azalea</name>
    <name type="synonym">Azalea mollis</name>
    <dbReference type="NCBI Taxonomy" id="49168"/>
    <lineage>
        <taxon>Eukaryota</taxon>
        <taxon>Viridiplantae</taxon>
        <taxon>Streptophyta</taxon>
        <taxon>Embryophyta</taxon>
        <taxon>Tracheophyta</taxon>
        <taxon>Spermatophyta</taxon>
        <taxon>Magnoliopsida</taxon>
        <taxon>eudicotyledons</taxon>
        <taxon>Gunneridae</taxon>
        <taxon>Pentapetalae</taxon>
        <taxon>asterids</taxon>
        <taxon>Ericales</taxon>
        <taxon>Ericaceae</taxon>
        <taxon>Ericoideae</taxon>
        <taxon>Rhodoreae</taxon>
        <taxon>Rhododendron</taxon>
    </lineage>
</organism>
<sequence length="213" mass="23703">MEWEVRQFIKGTDGFAGAFAECLCGSPNLYQVGGRKPWNSINFVCALDGFTLADLVMCNDEHNLANGEDNNDGGNHNNSWNCGQVNFNSDYEEGEFTSISVKKLRKRQMRNFFLCLMVSQELVEKLSKGELPKNDYPCMNDPSPTFHGSSGPASNSTNPTSAPHSMRQRRATWARPRASDDGCSSISLFSLAAEKEKIMSRQTNHSSTLELIF</sequence>
<gene>
    <name evidence="1" type="ORF">RHMOL_Rhmol03G0053400</name>
</gene>
<keyword evidence="2" id="KW-1185">Reference proteome</keyword>
<evidence type="ECO:0000313" key="2">
    <source>
        <dbReference type="Proteomes" id="UP001062846"/>
    </source>
</evidence>
<reference evidence="1" key="1">
    <citation type="submission" date="2022-02" db="EMBL/GenBank/DDBJ databases">
        <title>Plant Genome Project.</title>
        <authorList>
            <person name="Zhang R.-G."/>
        </authorList>
    </citation>
    <scope>NUCLEOTIDE SEQUENCE</scope>
    <source>
        <strain evidence="1">AT1</strain>
    </source>
</reference>
<name>A0ACC0PB78_RHOML</name>
<comment type="caution">
    <text evidence="1">The sequence shown here is derived from an EMBL/GenBank/DDBJ whole genome shotgun (WGS) entry which is preliminary data.</text>
</comment>
<protein>
    <submittedName>
        <fullName evidence="1">Uncharacterized protein</fullName>
    </submittedName>
</protein>
<evidence type="ECO:0000313" key="1">
    <source>
        <dbReference type="EMBL" id="KAI8562680.1"/>
    </source>
</evidence>